<dbReference type="PANTHER" id="PTHR43229">
    <property type="entry name" value="NODULATION PROTEIN J"/>
    <property type="match status" value="1"/>
</dbReference>
<feature type="transmembrane region" description="Helical" evidence="6">
    <location>
        <begin position="74"/>
        <end position="95"/>
    </location>
</feature>
<evidence type="ECO:0000313" key="8">
    <source>
        <dbReference type="EMBL" id="MBP2707767.1"/>
    </source>
</evidence>
<dbReference type="GO" id="GO:0043190">
    <property type="term" value="C:ATP-binding cassette (ABC) transporter complex"/>
    <property type="evidence" value="ECO:0007669"/>
    <property type="project" value="InterPro"/>
</dbReference>
<dbReference type="EMBL" id="JAFCNB010000023">
    <property type="protein sequence ID" value="MBP2707767.1"/>
    <property type="molecule type" value="Genomic_DNA"/>
</dbReference>
<comment type="similarity">
    <text evidence="6">Belongs to the ABC-2 integral membrane protein family.</text>
</comment>
<sequence>MTLLLEPPVTVLDRLRWGVHDTLVIAGRSYARLRAQPGELAGALIFPIIMTVLFGYVFGSAIKLPGGADYRSYLMPGIFMQVMALGVVASATAGAEDMARGVIDRFRVQPIARAAVLAGRSVAEISRGLLSLCMMALCGVLIAGWRPHGTPLETLAGFALLALFGYAMLWVGTYIGLFVRNGAQADAATFSWVFPMTFLANAFVPLDGLPGWLRPLADWNPMSAVVSAARLLFGNPGSAAASWPLRHPVVATLGWCLAILVVFVPLAVRRYRTTTSR</sequence>
<comment type="caution">
    <text evidence="8">The sequence shown here is derived from an EMBL/GenBank/DDBJ whole genome shotgun (WGS) entry which is preliminary data.</text>
</comment>
<evidence type="ECO:0000256" key="3">
    <source>
        <dbReference type="ARBA" id="ARBA00022989"/>
    </source>
</evidence>
<dbReference type="Proteomes" id="UP000674234">
    <property type="component" value="Unassembled WGS sequence"/>
</dbReference>
<dbReference type="InterPro" id="IPR000412">
    <property type="entry name" value="ABC_2_transport"/>
</dbReference>
<feature type="transmembrane region" description="Helical" evidence="6">
    <location>
        <begin position="128"/>
        <end position="145"/>
    </location>
</feature>
<feature type="transmembrane region" description="Helical" evidence="6">
    <location>
        <begin position="40"/>
        <end position="62"/>
    </location>
</feature>
<organism evidence="8 9">
    <name type="scientific">Microbispora oryzae</name>
    <dbReference type="NCBI Taxonomy" id="2806554"/>
    <lineage>
        <taxon>Bacteria</taxon>
        <taxon>Bacillati</taxon>
        <taxon>Actinomycetota</taxon>
        <taxon>Actinomycetes</taxon>
        <taxon>Streptosporangiales</taxon>
        <taxon>Streptosporangiaceae</taxon>
        <taxon>Microbispora</taxon>
    </lineage>
</organism>
<evidence type="ECO:0000259" key="7">
    <source>
        <dbReference type="PROSITE" id="PS51012"/>
    </source>
</evidence>
<evidence type="ECO:0000256" key="5">
    <source>
        <dbReference type="ARBA" id="ARBA00023251"/>
    </source>
</evidence>
<dbReference type="GO" id="GO:0140359">
    <property type="term" value="F:ABC-type transporter activity"/>
    <property type="evidence" value="ECO:0007669"/>
    <property type="project" value="InterPro"/>
</dbReference>
<dbReference type="GO" id="GO:0046677">
    <property type="term" value="P:response to antibiotic"/>
    <property type="evidence" value="ECO:0007669"/>
    <property type="project" value="UniProtKB-KW"/>
</dbReference>
<keyword evidence="9" id="KW-1185">Reference proteome</keyword>
<keyword evidence="5" id="KW-0046">Antibiotic resistance</keyword>
<dbReference type="RefSeq" id="WP_210159032.1">
    <property type="nucleotide sequence ID" value="NZ_JAFCNB010000023.1"/>
</dbReference>
<keyword evidence="4 6" id="KW-0472">Membrane</keyword>
<feature type="transmembrane region" description="Helical" evidence="6">
    <location>
        <begin position="157"/>
        <end position="179"/>
    </location>
</feature>
<name>A0A940WQL5_9ACTN</name>
<accession>A0A940WQL5</accession>
<proteinExistence type="inferred from homology"/>
<dbReference type="InterPro" id="IPR051784">
    <property type="entry name" value="Nod_factor_ABC_transporter"/>
</dbReference>
<dbReference type="Pfam" id="PF01061">
    <property type="entry name" value="ABC2_membrane"/>
    <property type="match status" value="1"/>
</dbReference>
<dbReference type="InterPro" id="IPR013525">
    <property type="entry name" value="ABC2_TM"/>
</dbReference>
<dbReference type="PANTHER" id="PTHR43229:SF2">
    <property type="entry name" value="NODULATION PROTEIN J"/>
    <property type="match status" value="1"/>
</dbReference>
<feature type="transmembrane region" description="Helical" evidence="6">
    <location>
        <begin position="191"/>
        <end position="213"/>
    </location>
</feature>
<keyword evidence="2 6" id="KW-0812">Transmembrane</keyword>
<dbReference type="InterPro" id="IPR047817">
    <property type="entry name" value="ABC2_TM_bact-type"/>
</dbReference>
<comment type="subcellular location">
    <subcellularLocation>
        <location evidence="6">Cell membrane</location>
        <topology evidence="6">Multi-pass membrane protein</topology>
    </subcellularLocation>
    <subcellularLocation>
        <location evidence="1">Membrane</location>
        <topology evidence="1">Multi-pass membrane protein</topology>
    </subcellularLocation>
</comment>
<evidence type="ECO:0000256" key="6">
    <source>
        <dbReference type="RuleBase" id="RU361157"/>
    </source>
</evidence>
<evidence type="ECO:0000256" key="4">
    <source>
        <dbReference type="ARBA" id="ARBA00023136"/>
    </source>
</evidence>
<protein>
    <recommendedName>
        <fullName evidence="6">Transport permease protein</fullName>
    </recommendedName>
</protein>
<gene>
    <name evidence="8" type="ORF">JOL79_28700</name>
</gene>
<dbReference type="AlphaFoldDB" id="A0A940WQL5"/>
<keyword evidence="3 6" id="KW-1133">Transmembrane helix</keyword>
<evidence type="ECO:0000256" key="2">
    <source>
        <dbReference type="ARBA" id="ARBA00022692"/>
    </source>
</evidence>
<dbReference type="PIRSF" id="PIRSF006648">
    <property type="entry name" value="DrrB"/>
    <property type="match status" value="1"/>
</dbReference>
<dbReference type="PROSITE" id="PS51012">
    <property type="entry name" value="ABC_TM2"/>
    <property type="match status" value="1"/>
</dbReference>
<evidence type="ECO:0000313" key="9">
    <source>
        <dbReference type="Proteomes" id="UP000674234"/>
    </source>
</evidence>
<feature type="domain" description="ABC transmembrane type-2" evidence="7">
    <location>
        <begin position="38"/>
        <end position="274"/>
    </location>
</feature>
<reference evidence="8" key="1">
    <citation type="submission" date="2021-02" db="EMBL/GenBank/DDBJ databases">
        <title>Draft genome sequence of Microbispora sp. RL4-1S isolated from rice leaves in Thailand.</title>
        <authorList>
            <person name="Muangham S."/>
            <person name="Duangmal K."/>
        </authorList>
    </citation>
    <scope>NUCLEOTIDE SEQUENCE</scope>
    <source>
        <strain evidence="8">RL4-1S</strain>
    </source>
</reference>
<feature type="transmembrane region" description="Helical" evidence="6">
    <location>
        <begin position="249"/>
        <end position="268"/>
    </location>
</feature>
<keyword evidence="6" id="KW-0813">Transport</keyword>
<keyword evidence="6" id="KW-1003">Cell membrane</keyword>
<evidence type="ECO:0000256" key="1">
    <source>
        <dbReference type="ARBA" id="ARBA00004141"/>
    </source>
</evidence>